<protein>
    <submittedName>
        <fullName evidence="1">Uncharacterized protein</fullName>
    </submittedName>
</protein>
<proteinExistence type="predicted"/>
<evidence type="ECO:0000313" key="2">
    <source>
        <dbReference type="Proteomes" id="UP001396334"/>
    </source>
</evidence>
<reference evidence="1 2" key="1">
    <citation type="journal article" date="2024" name="G3 (Bethesda)">
        <title>Genome assembly of Hibiscus sabdariffa L. provides insights into metabolisms of medicinal natural products.</title>
        <authorList>
            <person name="Kim T."/>
        </authorList>
    </citation>
    <scope>NUCLEOTIDE SEQUENCE [LARGE SCALE GENOMIC DNA]</scope>
    <source>
        <strain evidence="1">TK-2024</strain>
        <tissue evidence="1">Old leaves</tissue>
    </source>
</reference>
<sequence>MNSPALHSITFLCCSGTNAYQKSRFKRIIYTPGFPGQKQMPSVNCTTSPDDSMTTPIPIPLIGVEIQTGTRNKGALECYKVLSL</sequence>
<organism evidence="1 2">
    <name type="scientific">Hibiscus sabdariffa</name>
    <name type="common">roselle</name>
    <dbReference type="NCBI Taxonomy" id="183260"/>
    <lineage>
        <taxon>Eukaryota</taxon>
        <taxon>Viridiplantae</taxon>
        <taxon>Streptophyta</taxon>
        <taxon>Embryophyta</taxon>
        <taxon>Tracheophyta</taxon>
        <taxon>Spermatophyta</taxon>
        <taxon>Magnoliopsida</taxon>
        <taxon>eudicotyledons</taxon>
        <taxon>Gunneridae</taxon>
        <taxon>Pentapetalae</taxon>
        <taxon>rosids</taxon>
        <taxon>malvids</taxon>
        <taxon>Malvales</taxon>
        <taxon>Malvaceae</taxon>
        <taxon>Malvoideae</taxon>
        <taxon>Hibiscus</taxon>
    </lineage>
</organism>
<keyword evidence="2" id="KW-1185">Reference proteome</keyword>
<gene>
    <name evidence="1" type="ORF">V6N11_030508</name>
</gene>
<name>A0ABR2PL32_9ROSI</name>
<dbReference type="EMBL" id="JBBPBN010000057">
    <property type="protein sequence ID" value="KAK8989142.1"/>
    <property type="molecule type" value="Genomic_DNA"/>
</dbReference>
<accession>A0ABR2PL32</accession>
<evidence type="ECO:0000313" key="1">
    <source>
        <dbReference type="EMBL" id="KAK8989142.1"/>
    </source>
</evidence>
<comment type="caution">
    <text evidence="1">The sequence shown here is derived from an EMBL/GenBank/DDBJ whole genome shotgun (WGS) entry which is preliminary data.</text>
</comment>
<dbReference type="Proteomes" id="UP001396334">
    <property type="component" value="Unassembled WGS sequence"/>
</dbReference>